<evidence type="ECO:0000313" key="4">
    <source>
        <dbReference type="Proteomes" id="UP000622166"/>
    </source>
</evidence>
<dbReference type="PANTHER" id="PTHR43606">
    <property type="entry name" value="PHOSPHATASE, PUTATIVE (AFU_ORTHOLOGUE AFUA_6G08710)-RELATED"/>
    <property type="match status" value="1"/>
</dbReference>
<dbReference type="CDD" id="cd07389">
    <property type="entry name" value="MPP_PhoD"/>
    <property type="match status" value="1"/>
</dbReference>
<reference evidence="3" key="2">
    <citation type="submission" date="2020-09" db="EMBL/GenBank/DDBJ databases">
        <authorList>
            <person name="Sun Q."/>
            <person name="Ohkuma M."/>
        </authorList>
    </citation>
    <scope>NUCLEOTIDE SEQUENCE</scope>
    <source>
        <strain evidence="3">JCM 4815</strain>
    </source>
</reference>
<dbReference type="EMBL" id="BMVW01000002">
    <property type="protein sequence ID" value="GGY99731.1"/>
    <property type="molecule type" value="Genomic_DNA"/>
</dbReference>
<dbReference type="Gene3D" id="2.60.40.380">
    <property type="entry name" value="Purple acid phosphatase-like, N-terminal"/>
    <property type="match status" value="1"/>
</dbReference>
<comment type="caution">
    <text evidence="3">The sequence shown here is derived from an EMBL/GenBank/DDBJ whole genome shotgun (WGS) entry which is preliminary data.</text>
</comment>
<dbReference type="InterPro" id="IPR018946">
    <property type="entry name" value="PhoD-like_MPP"/>
</dbReference>
<dbReference type="Pfam" id="PF09423">
    <property type="entry name" value="PhoD"/>
    <property type="match status" value="1"/>
</dbReference>
<accession>A0A918PCR9</accession>
<dbReference type="SUPFAM" id="SSF56300">
    <property type="entry name" value="Metallo-dependent phosphatases"/>
    <property type="match status" value="1"/>
</dbReference>
<reference evidence="3" key="1">
    <citation type="journal article" date="2014" name="Int. J. Syst. Evol. Microbiol.">
        <title>Complete genome sequence of Corynebacterium casei LMG S-19264T (=DSM 44701T), isolated from a smear-ripened cheese.</title>
        <authorList>
            <consortium name="US DOE Joint Genome Institute (JGI-PGF)"/>
            <person name="Walter F."/>
            <person name="Albersmeier A."/>
            <person name="Kalinowski J."/>
            <person name="Ruckert C."/>
        </authorList>
    </citation>
    <scope>NUCLEOTIDE SEQUENCE</scope>
    <source>
        <strain evidence="3">JCM 4815</strain>
    </source>
</reference>
<organism evidence="3 4">
    <name type="scientific">Streptomyces poonensis</name>
    <dbReference type="NCBI Taxonomy" id="68255"/>
    <lineage>
        <taxon>Bacteria</taxon>
        <taxon>Bacillati</taxon>
        <taxon>Actinomycetota</taxon>
        <taxon>Actinomycetes</taxon>
        <taxon>Kitasatosporales</taxon>
        <taxon>Streptomycetaceae</taxon>
        <taxon>Streptomyces</taxon>
    </lineage>
</organism>
<dbReference type="Pfam" id="PF16655">
    <property type="entry name" value="PhoD_N"/>
    <property type="match status" value="1"/>
</dbReference>
<dbReference type="PANTHER" id="PTHR43606:SF2">
    <property type="entry name" value="ALKALINE PHOSPHATASE FAMILY PROTEIN (AFU_ORTHOLOGUE AFUA_5G03860)"/>
    <property type="match status" value="1"/>
</dbReference>
<dbReference type="Proteomes" id="UP000622166">
    <property type="component" value="Unassembled WGS sequence"/>
</dbReference>
<name>A0A918PCR9_9ACTN</name>
<dbReference type="AlphaFoldDB" id="A0A918PCR9"/>
<dbReference type="InterPro" id="IPR006311">
    <property type="entry name" value="TAT_signal"/>
</dbReference>
<gene>
    <name evidence="3" type="ORF">GCM10010365_18070</name>
</gene>
<sequence length="554" mass="61053">MAPLGRRGPLSEHAFSPHDAVLRDASRHVGRRRFLSVSAAAAVLAFGTNVPARGASAARELPPARIPENPFTLGVASGDPLPDSVVLWTRLAPEPFAEDGGLGQQRVAVHWEMALDEWFILVVRRGVAQAHPEYGHSVHIDAQGLDPGAEYYYRFRAGTWFSPVGRTRTAPAADSAPSGLRLAAVSCQAYHDGYYTAYRHLAEDDVDLVLHLGDYLYEYAVDSAGGARRYTDVKLPDVFDRETQTLADYRLRYALYQSDPDLQAAHARHPFVVTWDDHETENNYAGAVDEKGGPADAFLARRAAAYRAYWEHLPLRTAQQPAGHDARLYRRLHWGTLAQFDILDTRQYRSDQAYGDGPHAPGPESDDAARTIIGDAQERWLADGWRSSTATWNVMPQQVCFSQRRFDSAADASVSMDAWDGYRASRRRVVDAARSAGLDNWLVLTGDVHVGYAFDIKEDFDDPASRTLGTEITTTSVTSGRDGTERPPNWETYMTANPHLKWCDGRRGYARVQLDAQQARTDFQVVSAVTKPGAPIATAASFVTEAGAPGLKPA</sequence>
<evidence type="ECO:0000259" key="2">
    <source>
        <dbReference type="Pfam" id="PF16655"/>
    </source>
</evidence>
<dbReference type="RefSeq" id="WP_189857056.1">
    <property type="nucleotide sequence ID" value="NZ_BMVW01000002.1"/>
</dbReference>
<evidence type="ECO:0000259" key="1">
    <source>
        <dbReference type="Pfam" id="PF09423"/>
    </source>
</evidence>
<dbReference type="Gene3D" id="3.60.21.70">
    <property type="entry name" value="PhoD-like phosphatase"/>
    <property type="match status" value="1"/>
</dbReference>
<dbReference type="InterPro" id="IPR032093">
    <property type="entry name" value="PhoD_N"/>
</dbReference>
<evidence type="ECO:0000313" key="3">
    <source>
        <dbReference type="EMBL" id="GGY99731.1"/>
    </source>
</evidence>
<feature type="domain" description="PhoD-like phosphatase metallophosphatase" evidence="1">
    <location>
        <begin position="182"/>
        <end position="523"/>
    </location>
</feature>
<keyword evidence="4" id="KW-1185">Reference proteome</keyword>
<proteinExistence type="predicted"/>
<dbReference type="PROSITE" id="PS51318">
    <property type="entry name" value="TAT"/>
    <property type="match status" value="1"/>
</dbReference>
<dbReference type="InterPro" id="IPR038607">
    <property type="entry name" value="PhoD-like_sf"/>
</dbReference>
<feature type="domain" description="Phospholipase D N-terminal" evidence="2">
    <location>
        <begin position="73"/>
        <end position="169"/>
    </location>
</feature>
<protein>
    <submittedName>
        <fullName evidence="3">Alkaline phosphatase</fullName>
    </submittedName>
</protein>
<dbReference type="InterPro" id="IPR029052">
    <property type="entry name" value="Metallo-depent_PP-like"/>
</dbReference>
<dbReference type="InterPro" id="IPR052900">
    <property type="entry name" value="Phospholipid_Metab_Enz"/>
</dbReference>